<dbReference type="RefSeq" id="WP_169529935.1">
    <property type="nucleotide sequence ID" value="NZ_JABBGH010000001.1"/>
</dbReference>
<evidence type="ECO:0000259" key="3">
    <source>
        <dbReference type="Pfam" id="PF10091"/>
    </source>
</evidence>
<feature type="domain" description="Glycoamylase-like" evidence="3">
    <location>
        <begin position="322"/>
        <end position="537"/>
    </location>
</feature>
<name>A0A7Y0FLQ0_9BACT</name>
<dbReference type="InterPro" id="IPR019282">
    <property type="entry name" value="Glycoamylase-like_cons_dom"/>
</dbReference>
<sequence length="553" mass="59105">MIRLFLLGGVVAAAAGLGACQRTPETPTPAPFSLRTSRLNGAAGTSFSAVPRTPQLTFTFSAPLLRGQDLNRAISLQAGAGGALAYAASLPNDTTLLVRSAAALPGLSRYTLTVTSSLQSAAGQPLGQSAVVSFSTGIDSTAKFARLSTPALLDLVQRQTFRYFWEFGHPVSGLARERNTSGDVVTTGGTGFGVMAMLAAANRGFITREQARARVALIVGFYLTRATAYHGAYAHWLNGATGATIPFSAKDDGADLVETALLLQGLLCARQYFSGADANETALRTAINQLWDGVDWAWFRQPGQNVLTWHWSPTYQFAINQPIQGWNEALIVYALAAAARVPARAIPRVVYDQGWARAGAIANGQAYYGVPLPLGEAGGGPLFFAHYSFLGIDPRGLTDTYANYQTQVTAHVRLNQAYCVANPGRYAGYSAACWGLTASDDPGGYAAHSPTADNGTIAPTAAVASVPYDTTRCLPALRFFYYTLGDKLWGDYGFKDAFNLQRLWFADSYLAIDQGPQVVMLENARSGLLWQLFMSCPEIKTGLRNLGFQSPAL</sequence>
<feature type="chain" id="PRO_5031457246" evidence="2">
    <location>
        <begin position="16"/>
        <end position="553"/>
    </location>
</feature>
<feature type="domain" description="SbsA Ig-like" evidence="4">
    <location>
        <begin position="49"/>
        <end position="136"/>
    </location>
</feature>
<keyword evidence="6" id="KW-1185">Reference proteome</keyword>
<evidence type="ECO:0000259" key="4">
    <source>
        <dbReference type="Pfam" id="PF13205"/>
    </source>
</evidence>
<dbReference type="Gene3D" id="1.50.10.140">
    <property type="match status" value="1"/>
</dbReference>
<evidence type="ECO:0000256" key="1">
    <source>
        <dbReference type="ARBA" id="ARBA00022729"/>
    </source>
</evidence>
<dbReference type="PROSITE" id="PS51257">
    <property type="entry name" value="PROKAR_LIPOPROTEIN"/>
    <property type="match status" value="1"/>
</dbReference>
<dbReference type="AlphaFoldDB" id="A0A7Y0FLQ0"/>
<dbReference type="EMBL" id="JABBGH010000001">
    <property type="protein sequence ID" value="NML64651.1"/>
    <property type="molecule type" value="Genomic_DNA"/>
</dbReference>
<organism evidence="5 6">
    <name type="scientific">Hymenobacter polaris</name>
    <dbReference type="NCBI Taxonomy" id="2682546"/>
    <lineage>
        <taxon>Bacteria</taxon>
        <taxon>Pseudomonadati</taxon>
        <taxon>Bacteroidota</taxon>
        <taxon>Cytophagia</taxon>
        <taxon>Cytophagales</taxon>
        <taxon>Hymenobacteraceae</taxon>
        <taxon>Hymenobacter</taxon>
    </lineage>
</organism>
<dbReference type="Pfam" id="PF10091">
    <property type="entry name" value="Glycoamylase"/>
    <property type="match status" value="1"/>
</dbReference>
<evidence type="ECO:0000256" key="2">
    <source>
        <dbReference type="SAM" id="SignalP"/>
    </source>
</evidence>
<dbReference type="InterPro" id="IPR032812">
    <property type="entry name" value="SbsA_Ig"/>
</dbReference>
<dbReference type="Proteomes" id="UP000559626">
    <property type="component" value="Unassembled WGS sequence"/>
</dbReference>
<accession>A0A7Y0FLQ0</accession>
<protein>
    <submittedName>
        <fullName evidence="5">Beta-glucosidase</fullName>
    </submittedName>
</protein>
<keyword evidence="1 2" id="KW-0732">Signal</keyword>
<gene>
    <name evidence="5" type="ORF">HHL22_05480</name>
</gene>
<evidence type="ECO:0000313" key="6">
    <source>
        <dbReference type="Proteomes" id="UP000559626"/>
    </source>
</evidence>
<evidence type="ECO:0000313" key="5">
    <source>
        <dbReference type="EMBL" id="NML64651.1"/>
    </source>
</evidence>
<dbReference type="Pfam" id="PF13205">
    <property type="entry name" value="Big_5"/>
    <property type="match status" value="1"/>
</dbReference>
<proteinExistence type="predicted"/>
<reference evidence="5 6" key="1">
    <citation type="submission" date="2020-04" db="EMBL/GenBank/DDBJ databases">
        <title>Hymenobacter polaris sp. nov., isolated from Arctic soil.</title>
        <authorList>
            <person name="Dahal R.H."/>
        </authorList>
    </citation>
    <scope>NUCLEOTIDE SEQUENCE [LARGE SCALE GENOMIC DNA]</scope>
    <source>
        <strain evidence="5 6">RP-2-7</strain>
    </source>
</reference>
<comment type="caution">
    <text evidence="5">The sequence shown here is derived from an EMBL/GenBank/DDBJ whole genome shotgun (WGS) entry which is preliminary data.</text>
</comment>
<feature type="signal peptide" evidence="2">
    <location>
        <begin position="1"/>
        <end position="15"/>
    </location>
</feature>